<comment type="pathway">
    <text evidence="1 4">Glycan biosynthesis; trehalose biosynthesis.</text>
</comment>
<dbReference type="GO" id="GO:0005992">
    <property type="term" value="P:trehalose biosynthetic process"/>
    <property type="evidence" value="ECO:0007669"/>
    <property type="project" value="UniProtKB-UniPathway"/>
</dbReference>
<dbReference type="SUPFAM" id="SSF56784">
    <property type="entry name" value="HAD-like"/>
    <property type="match status" value="1"/>
</dbReference>
<name>A0A1G6BJC0_9HYPH</name>
<dbReference type="EC" id="3.1.3.12" evidence="4"/>
<dbReference type="STRING" id="665467.SAMN02982931_01521"/>
<dbReference type="GO" id="GO:0046872">
    <property type="term" value="F:metal ion binding"/>
    <property type="evidence" value="ECO:0007669"/>
    <property type="project" value="UniProtKB-KW"/>
</dbReference>
<evidence type="ECO:0000256" key="2">
    <source>
        <dbReference type="ARBA" id="ARBA00008770"/>
    </source>
</evidence>
<evidence type="ECO:0000313" key="6">
    <source>
        <dbReference type="Proteomes" id="UP000199071"/>
    </source>
</evidence>
<dbReference type="InterPro" id="IPR003337">
    <property type="entry name" value="Trehalose_PPase"/>
</dbReference>
<protein>
    <recommendedName>
        <fullName evidence="4">Trehalose 6-phosphate phosphatase</fullName>
        <ecNumber evidence="4">3.1.3.12</ecNumber>
    </recommendedName>
</protein>
<dbReference type="NCBIfam" id="TIGR00685">
    <property type="entry name" value="T6PP"/>
    <property type="match status" value="1"/>
</dbReference>
<dbReference type="PANTHER" id="PTHR43768:SF3">
    <property type="entry name" value="TREHALOSE 6-PHOSPHATE PHOSPHATASE"/>
    <property type="match status" value="1"/>
</dbReference>
<keyword evidence="6" id="KW-1185">Reference proteome</keyword>
<dbReference type="InterPro" id="IPR023214">
    <property type="entry name" value="HAD_sf"/>
</dbReference>
<gene>
    <name evidence="5" type="ORF">SAMN02982931_01521</name>
</gene>
<evidence type="ECO:0000256" key="4">
    <source>
        <dbReference type="RuleBase" id="RU361117"/>
    </source>
</evidence>
<dbReference type="Proteomes" id="UP000199071">
    <property type="component" value="Unassembled WGS sequence"/>
</dbReference>
<dbReference type="OrthoDB" id="9814913at2"/>
<dbReference type="CDD" id="cd01627">
    <property type="entry name" value="HAD_TPP"/>
    <property type="match status" value="1"/>
</dbReference>
<keyword evidence="4" id="KW-0479">Metal-binding</keyword>
<dbReference type="EMBL" id="FMXQ01000003">
    <property type="protein sequence ID" value="SDB20687.1"/>
    <property type="molecule type" value="Genomic_DNA"/>
</dbReference>
<dbReference type="GO" id="GO:0004805">
    <property type="term" value="F:trehalose-phosphatase activity"/>
    <property type="evidence" value="ECO:0007669"/>
    <property type="project" value="UniProtKB-EC"/>
</dbReference>
<dbReference type="Pfam" id="PF02358">
    <property type="entry name" value="Trehalose_PPase"/>
    <property type="match status" value="1"/>
</dbReference>
<comment type="function">
    <text evidence="4">Removes the phosphate from trehalose 6-phosphate to produce free trehalose.</text>
</comment>
<organism evidence="5 6">
    <name type="scientific">Bauldia litoralis</name>
    <dbReference type="NCBI Taxonomy" id="665467"/>
    <lineage>
        <taxon>Bacteria</taxon>
        <taxon>Pseudomonadati</taxon>
        <taxon>Pseudomonadota</taxon>
        <taxon>Alphaproteobacteria</taxon>
        <taxon>Hyphomicrobiales</taxon>
        <taxon>Kaistiaceae</taxon>
        <taxon>Bauldia</taxon>
    </lineage>
</organism>
<dbReference type="InterPro" id="IPR036412">
    <property type="entry name" value="HAD-like_sf"/>
</dbReference>
<comment type="similarity">
    <text evidence="2 4">Belongs to the trehalose phosphatase family.</text>
</comment>
<dbReference type="AlphaFoldDB" id="A0A1G6BJC0"/>
<keyword evidence="4" id="KW-0460">Magnesium</keyword>
<dbReference type="RefSeq" id="WP_090875821.1">
    <property type="nucleotide sequence ID" value="NZ_FMXQ01000003.1"/>
</dbReference>
<sequence>MSDSLPSTTDDWAFFLDIDGTLIDIAPTPDAVVVPHDLPGILDRLSQRTGGALALLTGRDLDTVDRLFAPFTLPAGAIHGTQLRFADGEVAIPSESPALAGIRERLGAFVAGRPGMLLEDKGTALAVHFRADPTAHDAVEREVRDAAAAGGADLTVQPGKAVFEIRPAHADKGRALATFMDSPAFAGRRPVAIGDDVTDESMFAEATRRGGQAFRVGAAQAGSFAHKAFDDPAGVRAWLAGLAA</sequence>
<keyword evidence="3 4" id="KW-0378">Hydrolase</keyword>
<reference evidence="5 6" key="1">
    <citation type="submission" date="2016-10" db="EMBL/GenBank/DDBJ databases">
        <authorList>
            <person name="de Groot N.N."/>
        </authorList>
    </citation>
    <scope>NUCLEOTIDE SEQUENCE [LARGE SCALE GENOMIC DNA]</scope>
    <source>
        <strain evidence="5 6">ATCC 35022</strain>
    </source>
</reference>
<dbReference type="NCBIfam" id="TIGR01484">
    <property type="entry name" value="HAD-SF-IIB"/>
    <property type="match status" value="1"/>
</dbReference>
<dbReference type="Gene3D" id="3.40.50.1000">
    <property type="entry name" value="HAD superfamily/HAD-like"/>
    <property type="match status" value="1"/>
</dbReference>
<dbReference type="InterPro" id="IPR006379">
    <property type="entry name" value="HAD-SF_hydro_IIB"/>
</dbReference>
<comment type="cofactor">
    <cofactor evidence="4">
        <name>Mg(2+)</name>
        <dbReference type="ChEBI" id="CHEBI:18420"/>
    </cofactor>
</comment>
<evidence type="ECO:0000256" key="3">
    <source>
        <dbReference type="ARBA" id="ARBA00022801"/>
    </source>
</evidence>
<evidence type="ECO:0000313" key="5">
    <source>
        <dbReference type="EMBL" id="SDB20687.1"/>
    </source>
</evidence>
<dbReference type="PANTHER" id="PTHR43768">
    <property type="entry name" value="TREHALOSE 6-PHOSPHATE PHOSPHATASE"/>
    <property type="match status" value="1"/>
</dbReference>
<evidence type="ECO:0000256" key="1">
    <source>
        <dbReference type="ARBA" id="ARBA00005199"/>
    </source>
</evidence>
<dbReference type="UniPathway" id="UPA00299"/>
<accession>A0A1G6BJC0</accession>
<dbReference type="Gene3D" id="3.30.70.1020">
    <property type="entry name" value="Trehalose-6-phosphate phosphatase related protein, domain 2"/>
    <property type="match status" value="1"/>
</dbReference>
<proteinExistence type="inferred from homology"/>
<comment type="catalytic activity">
    <reaction evidence="4">
        <text>alpha,alpha-trehalose 6-phosphate + H2O = alpha,alpha-trehalose + phosphate</text>
        <dbReference type="Rhea" id="RHEA:23420"/>
        <dbReference type="ChEBI" id="CHEBI:15377"/>
        <dbReference type="ChEBI" id="CHEBI:16551"/>
        <dbReference type="ChEBI" id="CHEBI:43474"/>
        <dbReference type="ChEBI" id="CHEBI:58429"/>
        <dbReference type="EC" id="3.1.3.12"/>
    </reaction>
</comment>
<dbReference type="InterPro" id="IPR044651">
    <property type="entry name" value="OTSB-like"/>
</dbReference>